<evidence type="ECO:0000256" key="4">
    <source>
        <dbReference type="ARBA" id="ARBA00022475"/>
    </source>
</evidence>
<feature type="domain" description="Casparian strip membrane protein" evidence="9">
    <location>
        <begin position="24"/>
        <end position="165"/>
    </location>
</feature>
<feature type="transmembrane region" description="Helical" evidence="8">
    <location>
        <begin position="155"/>
        <end position="175"/>
    </location>
</feature>
<accession>A0A9Q0GHI9</accession>
<evidence type="ECO:0000256" key="5">
    <source>
        <dbReference type="ARBA" id="ARBA00022692"/>
    </source>
</evidence>
<dbReference type="InterPro" id="IPR006702">
    <property type="entry name" value="CASP_dom"/>
</dbReference>
<dbReference type="GO" id="GO:0005886">
    <property type="term" value="C:plasma membrane"/>
    <property type="evidence" value="ECO:0007669"/>
    <property type="project" value="UniProtKB-SubCell"/>
</dbReference>
<feature type="transmembrane region" description="Helical" evidence="8">
    <location>
        <begin position="103"/>
        <end position="130"/>
    </location>
</feature>
<keyword evidence="5 8" id="KW-0812">Transmembrane</keyword>
<dbReference type="OrthoDB" id="1904499at2759"/>
<dbReference type="PANTHER" id="PTHR36488">
    <property type="entry name" value="CASP-LIKE PROTEIN 1U1"/>
    <property type="match status" value="1"/>
</dbReference>
<sequence>MENIEAKNEENTSTPMKTQKILLGVQIFLRVLTVATTLTAAALMVTNKQTVSIGGFVLDAKYSYDPTFKFFALANFIVCACTTLSLLFLYLAGRKGCNPNHYFMLFIHDLLAMSLVLAGFAAGTAIGYVGKYGNFHTGWMSICDQFGKFCKRGTASMTISFLGLLSLLILTIISANKSRQIQV</sequence>
<name>A0A9Q0GHI9_9ROSI</name>
<evidence type="ECO:0000313" key="10">
    <source>
        <dbReference type="EMBL" id="KAJ4850150.1"/>
    </source>
</evidence>
<keyword evidence="6 8" id="KW-1133">Transmembrane helix</keyword>
<dbReference type="AlphaFoldDB" id="A0A9Q0GHI9"/>
<evidence type="ECO:0000256" key="7">
    <source>
        <dbReference type="ARBA" id="ARBA00023136"/>
    </source>
</evidence>
<dbReference type="Proteomes" id="UP001141552">
    <property type="component" value="Unassembled WGS sequence"/>
</dbReference>
<dbReference type="PANTHER" id="PTHR36488:SF8">
    <property type="entry name" value="CASP-LIKE PROTEIN 1U1"/>
    <property type="match status" value="1"/>
</dbReference>
<evidence type="ECO:0000313" key="11">
    <source>
        <dbReference type="Proteomes" id="UP001141552"/>
    </source>
</evidence>
<comment type="subunit">
    <text evidence="3 8">Homodimer and heterodimers.</text>
</comment>
<organism evidence="10 11">
    <name type="scientific">Turnera subulata</name>
    <dbReference type="NCBI Taxonomy" id="218843"/>
    <lineage>
        <taxon>Eukaryota</taxon>
        <taxon>Viridiplantae</taxon>
        <taxon>Streptophyta</taxon>
        <taxon>Embryophyta</taxon>
        <taxon>Tracheophyta</taxon>
        <taxon>Spermatophyta</taxon>
        <taxon>Magnoliopsida</taxon>
        <taxon>eudicotyledons</taxon>
        <taxon>Gunneridae</taxon>
        <taxon>Pentapetalae</taxon>
        <taxon>rosids</taxon>
        <taxon>fabids</taxon>
        <taxon>Malpighiales</taxon>
        <taxon>Passifloraceae</taxon>
        <taxon>Turnera</taxon>
    </lineage>
</organism>
<evidence type="ECO:0000256" key="2">
    <source>
        <dbReference type="ARBA" id="ARBA00007651"/>
    </source>
</evidence>
<comment type="caution">
    <text evidence="10">The sequence shown here is derived from an EMBL/GenBank/DDBJ whole genome shotgun (WGS) entry which is preliminary data.</text>
</comment>
<reference evidence="10" key="1">
    <citation type="submission" date="2022-02" db="EMBL/GenBank/DDBJ databases">
        <authorList>
            <person name="Henning P.M."/>
            <person name="McCubbin A.G."/>
            <person name="Shore J.S."/>
        </authorList>
    </citation>
    <scope>NUCLEOTIDE SEQUENCE</scope>
    <source>
        <strain evidence="10">F60SS</strain>
        <tissue evidence="10">Leaves</tissue>
    </source>
</reference>
<evidence type="ECO:0000259" key="9">
    <source>
        <dbReference type="Pfam" id="PF04535"/>
    </source>
</evidence>
<proteinExistence type="inferred from homology"/>
<dbReference type="Pfam" id="PF04535">
    <property type="entry name" value="CASP_dom"/>
    <property type="match status" value="1"/>
</dbReference>
<comment type="similarity">
    <text evidence="2 8">Belongs to the Casparian strip membrane proteins (CASP) family.</text>
</comment>
<protein>
    <recommendedName>
        <fullName evidence="8">CASP-like protein</fullName>
    </recommendedName>
</protein>
<dbReference type="InterPro" id="IPR044173">
    <property type="entry name" value="CASPL"/>
</dbReference>
<evidence type="ECO:0000256" key="3">
    <source>
        <dbReference type="ARBA" id="ARBA00011489"/>
    </source>
</evidence>
<evidence type="ECO:0000256" key="1">
    <source>
        <dbReference type="ARBA" id="ARBA00004651"/>
    </source>
</evidence>
<gene>
    <name evidence="10" type="ORF">Tsubulata_000632</name>
</gene>
<keyword evidence="11" id="KW-1185">Reference proteome</keyword>
<keyword evidence="4 8" id="KW-1003">Cell membrane</keyword>
<evidence type="ECO:0000256" key="8">
    <source>
        <dbReference type="RuleBase" id="RU361233"/>
    </source>
</evidence>
<reference evidence="10" key="2">
    <citation type="journal article" date="2023" name="Plants (Basel)">
        <title>Annotation of the Turnera subulata (Passifloraceae) Draft Genome Reveals the S-Locus Evolved after the Divergence of Turneroideae from Passifloroideae in a Stepwise Manner.</title>
        <authorList>
            <person name="Henning P.M."/>
            <person name="Roalson E.H."/>
            <person name="Mir W."/>
            <person name="McCubbin A.G."/>
            <person name="Shore J.S."/>
        </authorList>
    </citation>
    <scope>NUCLEOTIDE SEQUENCE</scope>
    <source>
        <strain evidence="10">F60SS</strain>
    </source>
</reference>
<dbReference type="EMBL" id="JAKUCV010000418">
    <property type="protein sequence ID" value="KAJ4850150.1"/>
    <property type="molecule type" value="Genomic_DNA"/>
</dbReference>
<dbReference type="NCBIfam" id="TIGR01569">
    <property type="entry name" value="A_tha_TIGR01569"/>
    <property type="match status" value="1"/>
</dbReference>
<evidence type="ECO:0000256" key="6">
    <source>
        <dbReference type="ARBA" id="ARBA00022989"/>
    </source>
</evidence>
<comment type="subcellular location">
    <subcellularLocation>
        <location evidence="1 8">Cell membrane</location>
        <topology evidence="1 8">Multi-pass membrane protein</topology>
    </subcellularLocation>
</comment>
<dbReference type="InterPro" id="IPR006459">
    <property type="entry name" value="CASP/CASPL"/>
</dbReference>
<feature type="transmembrane region" description="Helical" evidence="8">
    <location>
        <begin position="70"/>
        <end position="91"/>
    </location>
</feature>
<feature type="transmembrane region" description="Helical" evidence="8">
    <location>
        <begin position="21"/>
        <end position="45"/>
    </location>
</feature>
<keyword evidence="7 8" id="KW-0472">Membrane</keyword>